<dbReference type="MEROPS" id="S54.953"/>
<protein>
    <submittedName>
        <fullName evidence="10">GH23944</fullName>
    </submittedName>
</protein>
<gene>
    <name evidence="10" type="primary">Dgri\GH23944</name>
    <name evidence="10" type="ORF">Dgri_GH23944</name>
</gene>
<feature type="transmembrane region" description="Helical" evidence="8">
    <location>
        <begin position="649"/>
        <end position="671"/>
    </location>
</feature>
<organism evidence="11">
    <name type="scientific">Drosophila grimshawi</name>
    <name type="common">Hawaiian fruit fly</name>
    <name type="synonym">Idiomyia grimshawi</name>
    <dbReference type="NCBI Taxonomy" id="7222"/>
    <lineage>
        <taxon>Eukaryota</taxon>
        <taxon>Metazoa</taxon>
        <taxon>Ecdysozoa</taxon>
        <taxon>Arthropoda</taxon>
        <taxon>Hexapoda</taxon>
        <taxon>Insecta</taxon>
        <taxon>Pterygota</taxon>
        <taxon>Neoptera</taxon>
        <taxon>Endopterygota</taxon>
        <taxon>Diptera</taxon>
        <taxon>Brachycera</taxon>
        <taxon>Muscomorpha</taxon>
        <taxon>Ephydroidea</taxon>
        <taxon>Drosophilidae</taxon>
        <taxon>Drosophila</taxon>
        <taxon>Hawaiian Drosophila</taxon>
    </lineage>
</organism>
<dbReference type="GO" id="GO:0004252">
    <property type="term" value="F:serine-type endopeptidase activity"/>
    <property type="evidence" value="ECO:0007669"/>
    <property type="project" value="InterPro"/>
</dbReference>
<accession>B4JZS8</accession>
<dbReference type="Gene3D" id="1.20.1540.10">
    <property type="entry name" value="Rhomboid-like"/>
    <property type="match status" value="1"/>
</dbReference>
<keyword evidence="11" id="KW-1185">Reference proteome</keyword>
<evidence type="ECO:0000256" key="5">
    <source>
        <dbReference type="ARBA" id="ARBA00022989"/>
    </source>
</evidence>
<dbReference type="FunCoup" id="B4JZS8">
    <property type="interactions" value="26"/>
</dbReference>
<dbReference type="PhylomeDB" id="B4JZS8"/>
<dbReference type="EMBL" id="CH916380">
    <property type="protein sequence ID" value="EDV90944.1"/>
    <property type="molecule type" value="Genomic_DNA"/>
</dbReference>
<evidence type="ECO:0000256" key="6">
    <source>
        <dbReference type="ARBA" id="ARBA00023136"/>
    </source>
</evidence>
<feature type="transmembrane region" description="Helical" evidence="8">
    <location>
        <begin position="678"/>
        <end position="697"/>
    </location>
</feature>
<evidence type="ECO:0000259" key="9">
    <source>
        <dbReference type="Pfam" id="PF01694"/>
    </source>
</evidence>
<dbReference type="eggNOG" id="KOG2290">
    <property type="taxonomic scope" value="Eukaryota"/>
</dbReference>
<evidence type="ECO:0000313" key="10">
    <source>
        <dbReference type="EMBL" id="EDV90944.1"/>
    </source>
</evidence>
<dbReference type="InParanoid" id="B4JZS8"/>
<reference evidence="10 11" key="1">
    <citation type="journal article" date="2007" name="Nature">
        <title>Evolution of genes and genomes on the Drosophila phylogeny.</title>
        <authorList>
            <consortium name="Drosophila 12 Genomes Consortium"/>
            <person name="Clark A.G."/>
            <person name="Eisen M.B."/>
            <person name="Smith D.R."/>
            <person name="Bergman C.M."/>
            <person name="Oliver B."/>
            <person name="Markow T.A."/>
            <person name="Kaufman T.C."/>
            <person name="Kellis M."/>
            <person name="Gelbart W."/>
            <person name="Iyer V.N."/>
            <person name="Pollard D.A."/>
            <person name="Sackton T.B."/>
            <person name="Larracuente A.M."/>
            <person name="Singh N.D."/>
            <person name="Abad J.P."/>
            <person name="Abt D.N."/>
            <person name="Adryan B."/>
            <person name="Aguade M."/>
            <person name="Akashi H."/>
            <person name="Anderson W.W."/>
            <person name="Aquadro C.F."/>
            <person name="Ardell D.H."/>
            <person name="Arguello R."/>
            <person name="Artieri C.G."/>
            <person name="Barbash D.A."/>
            <person name="Barker D."/>
            <person name="Barsanti P."/>
            <person name="Batterham P."/>
            <person name="Batzoglou S."/>
            <person name="Begun D."/>
            <person name="Bhutkar A."/>
            <person name="Blanco E."/>
            <person name="Bosak S.A."/>
            <person name="Bradley R.K."/>
            <person name="Brand A.D."/>
            <person name="Brent M.R."/>
            <person name="Brooks A.N."/>
            <person name="Brown R.H."/>
            <person name="Butlin R.K."/>
            <person name="Caggese C."/>
            <person name="Calvi B.R."/>
            <person name="Bernardo de Carvalho A."/>
            <person name="Caspi A."/>
            <person name="Castrezana S."/>
            <person name="Celniker S.E."/>
            <person name="Chang J.L."/>
            <person name="Chapple C."/>
            <person name="Chatterji S."/>
            <person name="Chinwalla A."/>
            <person name="Civetta A."/>
            <person name="Clifton S.W."/>
            <person name="Comeron J.M."/>
            <person name="Costello J.C."/>
            <person name="Coyne J.A."/>
            <person name="Daub J."/>
            <person name="David R.G."/>
            <person name="Delcher A.L."/>
            <person name="Delehaunty K."/>
            <person name="Do C.B."/>
            <person name="Ebling H."/>
            <person name="Edwards K."/>
            <person name="Eickbush T."/>
            <person name="Evans J.D."/>
            <person name="Filipski A."/>
            <person name="Findeiss S."/>
            <person name="Freyhult E."/>
            <person name="Fulton L."/>
            <person name="Fulton R."/>
            <person name="Garcia A.C."/>
            <person name="Gardiner A."/>
            <person name="Garfield D.A."/>
            <person name="Garvin B.E."/>
            <person name="Gibson G."/>
            <person name="Gilbert D."/>
            <person name="Gnerre S."/>
            <person name="Godfrey J."/>
            <person name="Good R."/>
            <person name="Gotea V."/>
            <person name="Gravely B."/>
            <person name="Greenberg A.J."/>
            <person name="Griffiths-Jones S."/>
            <person name="Gross S."/>
            <person name="Guigo R."/>
            <person name="Gustafson E.A."/>
            <person name="Haerty W."/>
            <person name="Hahn M.W."/>
            <person name="Halligan D.L."/>
            <person name="Halpern A.L."/>
            <person name="Halter G.M."/>
            <person name="Han M.V."/>
            <person name="Heger A."/>
            <person name="Hillier L."/>
            <person name="Hinrichs A.S."/>
            <person name="Holmes I."/>
            <person name="Hoskins R.A."/>
            <person name="Hubisz M.J."/>
            <person name="Hultmark D."/>
            <person name="Huntley M.A."/>
            <person name="Jaffe D.B."/>
            <person name="Jagadeeshan S."/>
            <person name="Jeck W.R."/>
            <person name="Johnson J."/>
            <person name="Jones C.D."/>
            <person name="Jordan W.C."/>
            <person name="Karpen G.H."/>
            <person name="Kataoka E."/>
            <person name="Keightley P.D."/>
            <person name="Kheradpour P."/>
            <person name="Kirkness E.F."/>
            <person name="Koerich L.B."/>
            <person name="Kristiansen K."/>
            <person name="Kudrna D."/>
            <person name="Kulathinal R.J."/>
            <person name="Kumar S."/>
            <person name="Kwok R."/>
            <person name="Lander E."/>
            <person name="Langley C.H."/>
            <person name="Lapoint R."/>
            <person name="Lazzaro B.P."/>
            <person name="Lee S.J."/>
            <person name="Levesque L."/>
            <person name="Li R."/>
            <person name="Lin C.F."/>
            <person name="Lin M.F."/>
            <person name="Lindblad-Toh K."/>
            <person name="Llopart A."/>
            <person name="Long M."/>
            <person name="Low L."/>
            <person name="Lozovsky E."/>
            <person name="Lu J."/>
            <person name="Luo M."/>
            <person name="Machado C.A."/>
            <person name="Makalowski W."/>
            <person name="Marzo M."/>
            <person name="Matsuda M."/>
            <person name="Matzkin L."/>
            <person name="McAllister B."/>
            <person name="McBride C.S."/>
            <person name="McKernan B."/>
            <person name="McKernan K."/>
            <person name="Mendez-Lago M."/>
            <person name="Minx P."/>
            <person name="Mollenhauer M.U."/>
            <person name="Montooth K."/>
            <person name="Mount S.M."/>
            <person name="Mu X."/>
            <person name="Myers E."/>
            <person name="Negre B."/>
            <person name="Newfeld S."/>
            <person name="Nielsen R."/>
            <person name="Noor M.A."/>
            <person name="O'Grady P."/>
            <person name="Pachter L."/>
            <person name="Papaceit M."/>
            <person name="Parisi M.J."/>
            <person name="Parisi M."/>
            <person name="Parts L."/>
            <person name="Pedersen J.S."/>
            <person name="Pesole G."/>
            <person name="Phillippy A.M."/>
            <person name="Ponting C.P."/>
            <person name="Pop M."/>
            <person name="Porcelli D."/>
            <person name="Powell J.R."/>
            <person name="Prohaska S."/>
            <person name="Pruitt K."/>
            <person name="Puig M."/>
            <person name="Quesneville H."/>
            <person name="Ram K.R."/>
            <person name="Rand D."/>
            <person name="Rasmussen M.D."/>
            <person name="Reed L.K."/>
            <person name="Reenan R."/>
            <person name="Reily A."/>
            <person name="Remington K.A."/>
            <person name="Rieger T.T."/>
            <person name="Ritchie M.G."/>
            <person name="Robin C."/>
            <person name="Rogers Y.H."/>
            <person name="Rohde C."/>
            <person name="Rozas J."/>
            <person name="Rubenfield M.J."/>
            <person name="Ruiz A."/>
            <person name="Russo S."/>
            <person name="Salzberg S.L."/>
            <person name="Sanchez-Gracia A."/>
            <person name="Saranga D.J."/>
            <person name="Sato H."/>
            <person name="Schaeffer S.W."/>
            <person name="Schatz M.C."/>
            <person name="Schlenke T."/>
            <person name="Schwartz R."/>
            <person name="Segarra C."/>
            <person name="Singh R.S."/>
            <person name="Sirot L."/>
            <person name="Sirota M."/>
            <person name="Sisneros N.B."/>
            <person name="Smith C.D."/>
            <person name="Smith T.F."/>
            <person name="Spieth J."/>
            <person name="Stage D.E."/>
            <person name="Stark A."/>
            <person name="Stephan W."/>
            <person name="Strausberg R.L."/>
            <person name="Strempel S."/>
            <person name="Sturgill D."/>
            <person name="Sutton G."/>
            <person name="Sutton G.G."/>
            <person name="Tao W."/>
            <person name="Teichmann S."/>
            <person name="Tobari Y.N."/>
            <person name="Tomimura Y."/>
            <person name="Tsolas J.M."/>
            <person name="Valente V.L."/>
            <person name="Venter E."/>
            <person name="Venter J.C."/>
            <person name="Vicario S."/>
            <person name="Vieira F.G."/>
            <person name="Vilella A.J."/>
            <person name="Villasante A."/>
            <person name="Walenz B."/>
            <person name="Wang J."/>
            <person name="Wasserman M."/>
            <person name="Watts T."/>
            <person name="Wilson D."/>
            <person name="Wilson R.K."/>
            <person name="Wing R.A."/>
            <person name="Wolfner M.F."/>
            <person name="Wong A."/>
            <person name="Wong G.K."/>
            <person name="Wu C.I."/>
            <person name="Wu G."/>
            <person name="Yamamoto D."/>
            <person name="Yang H.P."/>
            <person name="Yang S.P."/>
            <person name="Yorke J.A."/>
            <person name="Yoshida K."/>
            <person name="Zdobnov E."/>
            <person name="Zhang P."/>
            <person name="Zhang Y."/>
            <person name="Zimin A.V."/>
            <person name="Baldwin J."/>
            <person name="Abdouelleil A."/>
            <person name="Abdulkadir J."/>
            <person name="Abebe A."/>
            <person name="Abera B."/>
            <person name="Abreu J."/>
            <person name="Acer S.C."/>
            <person name="Aftuck L."/>
            <person name="Alexander A."/>
            <person name="An P."/>
            <person name="Anderson E."/>
            <person name="Anderson S."/>
            <person name="Arachi H."/>
            <person name="Azer M."/>
            <person name="Bachantsang P."/>
            <person name="Barry A."/>
            <person name="Bayul T."/>
            <person name="Berlin A."/>
            <person name="Bessette D."/>
            <person name="Bloom T."/>
            <person name="Blye J."/>
            <person name="Boguslavskiy L."/>
            <person name="Bonnet C."/>
            <person name="Boukhgalter B."/>
            <person name="Bourzgui I."/>
            <person name="Brown A."/>
            <person name="Cahill P."/>
            <person name="Channer S."/>
            <person name="Cheshatsang Y."/>
            <person name="Chuda L."/>
            <person name="Citroen M."/>
            <person name="Collymore A."/>
            <person name="Cooke P."/>
            <person name="Costello M."/>
            <person name="D'Aco K."/>
            <person name="Daza R."/>
            <person name="De Haan G."/>
            <person name="DeGray S."/>
            <person name="DeMaso C."/>
            <person name="Dhargay N."/>
            <person name="Dooley K."/>
            <person name="Dooley E."/>
            <person name="Doricent M."/>
            <person name="Dorje P."/>
            <person name="Dorjee K."/>
            <person name="Dupes A."/>
            <person name="Elong R."/>
            <person name="Falk J."/>
            <person name="Farina A."/>
            <person name="Faro S."/>
            <person name="Ferguson D."/>
            <person name="Fisher S."/>
            <person name="Foley C.D."/>
            <person name="Franke A."/>
            <person name="Friedrich D."/>
            <person name="Gadbois L."/>
            <person name="Gearin G."/>
            <person name="Gearin C.R."/>
            <person name="Giannoukos G."/>
            <person name="Goode T."/>
            <person name="Graham J."/>
            <person name="Grandbois E."/>
            <person name="Grewal S."/>
            <person name="Gyaltsen K."/>
            <person name="Hafez N."/>
            <person name="Hagos B."/>
            <person name="Hall J."/>
            <person name="Henson C."/>
            <person name="Hollinger A."/>
            <person name="Honan T."/>
            <person name="Huard M.D."/>
            <person name="Hughes L."/>
            <person name="Hurhula B."/>
            <person name="Husby M.E."/>
            <person name="Kamat A."/>
            <person name="Kanga B."/>
            <person name="Kashin S."/>
            <person name="Khazanovich D."/>
            <person name="Kisner P."/>
            <person name="Lance K."/>
            <person name="Lara M."/>
            <person name="Lee W."/>
            <person name="Lennon N."/>
            <person name="Letendre F."/>
            <person name="LeVine R."/>
            <person name="Lipovsky A."/>
            <person name="Liu X."/>
            <person name="Liu J."/>
            <person name="Liu S."/>
            <person name="Lokyitsang T."/>
            <person name="Lokyitsang Y."/>
            <person name="Lubonja R."/>
            <person name="Lui A."/>
            <person name="MacDonald P."/>
            <person name="Magnisalis V."/>
            <person name="Maru K."/>
            <person name="Matthews C."/>
            <person name="McCusker W."/>
            <person name="McDonough S."/>
            <person name="Mehta T."/>
            <person name="Meldrim J."/>
            <person name="Meneus L."/>
            <person name="Mihai O."/>
            <person name="Mihalev A."/>
            <person name="Mihova T."/>
            <person name="Mittelman R."/>
            <person name="Mlenga V."/>
            <person name="Montmayeur A."/>
            <person name="Mulrain L."/>
            <person name="Navidi A."/>
            <person name="Naylor J."/>
            <person name="Negash T."/>
            <person name="Nguyen T."/>
            <person name="Nguyen N."/>
            <person name="Nicol R."/>
            <person name="Norbu C."/>
            <person name="Norbu N."/>
            <person name="Novod N."/>
            <person name="O'Neill B."/>
            <person name="Osman S."/>
            <person name="Markiewicz E."/>
            <person name="Oyono O.L."/>
            <person name="Patti C."/>
            <person name="Phunkhang P."/>
            <person name="Pierre F."/>
            <person name="Priest M."/>
            <person name="Raghuraman S."/>
            <person name="Rege F."/>
            <person name="Reyes R."/>
            <person name="Rise C."/>
            <person name="Rogov P."/>
            <person name="Ross K."/>
            <person name="Ryan E."/>
            <person name="Settipalli S."/>
            <person name="Shea T."/>
            <person name="Sherpa N."/>
            <person name="Shi L."/>
            <person name="Shih D."/>
            <person name="Sparrow T."/>
            <person name="Spaulding J."/>
            <person name="Stalker J."/>
            <person name="Stange-Thomann N."/>
            <person name="Stavropoulos S."/>
            <person name="Stone C."/>
            <person name="Strader C."/>
            <person name="Tesfaye S."/>
            <person name="Thomson T."/>
            <person name="Thoulutsang Y."/>
            <person name="Thoulutsang D."/>
            <person name="Topham K."/>
            <person name="Topping I."/>
            <person name="Tsamla T."/>
            <person name="Vassiliev H."/>
            <person name="Vo A."/>
            <person name="Wangchuk T."/>
            <person name="Wangdi T."/>
            <person name="Weiand M."/>
            <person name="Wilkinson J."/>
            <person name="Wilson A."/>
            <person name="Yadav S."/>
            <person name="Young G."/>
            <person name="Yu Q."/>
            <person name="Zembek L."/>
            <person name="Zhong D."/>
            <person name="Zimmer A."/>
            <person name="Zwirko Z."/>
            <person name="Jaffe D.B."/>
            <person name="Alvarez P."/>
            <person name="Brockman W."/>
            <person name="Butler J."/>
            <person name="Chin C."/>
            <person name="Gnerre S."/>
            <person name="Grabherr M."/>
            <person name="Kleber M."/>
            <person name="Mauceli E."/>
            <person name="MacCallum I."/>
        </authorList>
    </citation>
    <scope>NUCLEOTIDE SEQUENCE [LARGE SCALE GENOMIC DNA]</scope>
    <source>
        <strain evidence="11">Tucson 15287-2541.00</strain>
    </source>
</reference>
<evidence type="ECO:0000256" key="8">
    <source>
        <dbReference type="SAM" id="Phobius"/>
    </source>
</evidence>
<feature type="compositionally biased region" description="Polar residues" evidence="7">
    <location>
        <begin position="69"/>
        <end position="79"/>
    </location>
</feature>
<evidence type="ECO:0000256" key="1">
    <source>
        <dbReference type="ARBA" id="ARBA00004477"/>
    </source>
</evidence>
<dbReference type="OrthoDB" id="2146116at2759"/>
<feature type="region of interest" description="Disordered" evidence="7">
    <location>
        <begin position="247"/>
        <end position="287"/>
    </location>
</feature>
<evidence type="ECO:0000256" key="7">
    <source>
        <dbReference type="SAM" id="MobiDB-lite"/>
    </source>
</evidence>
<evidence type="ECO:0000256" key="3">
    <source>
        <dbReference type="ARBA" id="ARBA00022692"/>
    </source>
</evidence>
<name>B4JZS8_DROGR</name>
<dbReference type="InterPro" id="IPR035952">
    <property type="entry name" value="Rhomboid-like_sf"/>
</dbReference>
<evidence type="ECO:0000313" key="11">
    <source>
        <dbReference type="Proteomes" id="UP000001070"/>
    </source>
</evidence>
<dbReference type="PANTHER" id="PTHR45965:SF3">
    <property type="entry name" value="INACTIVE RHOMBOID PROTEIN 1"/>
    <property type="match status" value="1"/>
</dbReference>
<dbReference type="AlphaFoldDB" id="B4JZS8"/>
<feature type="region of interest" description="Disordered" evidence="7">
    <location>
        <begin position="42"/>
        <end position="79"/>
    </location>
</feature>
<dbReference type="HOGENOM" id="CLU_011531_1_1_1"/>
<sequence length="914" mass="102561">MSTEAADYALWYGRHRRLAIRCFGPLSNQPEFELDSHELCVESNNSSNNSSNSNNNHNFASDRPDILPTESTSNVDNNCRHNNWRNSDFNAGEFVERKATVAHMLMTSLGYLIAIFHKPNTNQSNSNTAHHLLKRRQRQWSRSFAPSHVQNLEQQQQQLDVDGVDGDLAETLAALIEEEVFFDNPSEATTTTATTTASASGNEESVERAGLKQGTANAPLGVEAGVYLAERHHNGWRTSALNGLHLMGDSSHSHASHPTNHLQLSGSNRQNQNSMRNSNSTTAATNRGNRIAAQLLDGVLENSRRPQMQRIKYFGINDLDDRNDHRPFFTYWINTVQIVVLFLSIICYGIAPIGFGTEQKTGQVLVTSLSLQTVQHVEQRNLWIGPRNNDLVHMGAKFAACMRRDVKIMEVVTKTRRQERETACCIRNDDSGCVQSSQADCSIRGLYPTKSISTWKKWSPGESGPGGRISGSVCGLDPKFCDAPASIVPYEWPDDITKWPICRKTNSFSQRYRYKDHTAEHMVCEVIGHPCCTGLYGECRITTREYCDFVNGYFHEEASLCSQISCLNNVCGMFPFISVEIPDQIYRVLTSLCMHAGVLHLAITLIFQHLFLADLERLIGTLRTTVVYIMSGLAGNLTSAVLVPHRPEVGPSASLCGVVSSLVALLIWMHWKHLHKPYVALFKLLLLCTVLFGIGTLPYQLNFAGLLAGVACGAFITISLVPFATFTKYGRRKKINLIWTCFVFHLFVCATLIAIFYIHPSEFSTFNFVDDVFGGGNKGYTSATNSNIGHHNGDVSTTTRRYSQTQKPQYYYHHHSEDIIRNGGGAFTEENMIAHIFPDAQRQKSVQLWQKGLYSRAFSYNSNSSSSYGERIYKNMQNSPQIANNKDNYNNKTRMNYQQNNDMHNNNNTKFKGL</sequence>
<dbReference type="SUPFAM" id="SSF144091">
    <property type="entry name" value="Rhomboid-like"/>
    <property type="match status" value="1"/>
</dbReference>
<keyword evidence="6 8" id="KW-0472">Membrane</keyword>
<feature type="transmembrane region" description="Helical" evidence="8">
    <location>
        <begin position="703"/>
        <end position="725"/>
    </location>
</feature>
<dbReference type="PANTHER" id="PTHR45965">
    <property type="entry name" value="INACTIVE RHOMBOID PROTEIN"/>
    <property type="match status" value="1"/>
</dbReference>
<feature type="compositionally biased region" description="Low complexity" evidence="7">
    <location>
        <begin position="188"/>
        <end position="200"/>
    </location>
</feature>
<comment type="similarity">
    <text evidence="2">Belongs to the peptidase S54 family.</text>
</comment>
<feature type="compositionally biased region" description="Low complexity" evidence="7">
    <location>
        <begin position="265"/>
        <end position="280"/>
    </location>
</feature>
<keyword evidence="4" id="KW-0256">Endoplasmic reticulum</keyword>
<dbReference type="STRING" id="7222.B4JZS8"/>
<dbReference type="FunFam" id="1.20.1540.10:FF:000032">
    <property type="entry name" value="inactive rhomboid protein 1"/>
    <property type="match status" value="1"/>
</dbReference>
<proteinExistence type="inferred from homology"/>
<evidence type="ECO:0000256" key="2">
    <source>
        <dbReference type="ARBA" id="ARBA00009045"/>
    </source>
</evidence>
<feature type="transmembrane region" description="Helical" evidence="8">
    <location>
        <begin position="737"/>
        <end position="758"/>
    </location>
</feature>
<dbReference type="Pfam" id="PF01694">
    <property type="entry name" value="Rhomboid"/>
    <property type="match status" value="1"/>
</dbReference>
<feature type="transmembrane region" description="Helical" evidence="8">
    <location>
        <begin position="594"/>
        <end position="613"/>
    </location>
</feature>
<feature type="compositionally biased region" description="Low complexity" evidence="7">
    <location>
        <begin position="43"/>
        <end position="56"/>
    </location>
</feature>
<evidence type="ECO:0000256" key="4">
    <source>
        <dbReference type="ARBA" id="ARBA00022824"/>
    </source>
</evidence>
<dbReference type="Proteomes" id="UP000001070">
    <property type="component" value="Unassembled WGS sequence"/>
</dbReference>
<dbReference type="eggNOG" id="KOG2291">
    <property type="taxonomic scope" value="Eukaryota"/>
</dbReference>
<dbReference type="GO" id="GO:0050708">
    <property type="term" value="P:regulation of protein secretion"/>
    <property type="evidence" value="ECO:0007669"/>
    <property type="project" value="TreeGrafter"/>
</dbReference>
<comment type="subcellular location">
    <subcellularLocation>
        <location evidence="1">Endoplasmic reticulum membrane</location>
        <topology evidence="1">Multi-pass membrane protein</topology>
    </subcellularLocation>
</comment>
<dbReference type="GO" id="GO:0042058">
    <property type="term" value="P:regulation of epidermal growth factor receptor signaling pathway"/>
    <property type="evidence" value="ECO:0007669"/>
    <property type="project" value="TreeGrafter"/>
</dbReference>
<feature type="region of interest" description="Disordered" evidence="7">
    <location>
        <begin position="183"/>
        <end position="214"/>
    </location>
</feature>
<keyword evidence="5 8" id="KW-1133">Transmembrane helix</keyword>
<dbReference type="GO" id="GO:0005789">
    <property type="term" value="C:endoplasmic reticulum membrane"/>
    <property type="evidence" value="ECO:0007669"/>
    <property type="project" value="UniProtKB-SubCell"/>
</dbReference>
<feature type="domain" description="Peptidase S54 rhomboid" evidence="9">
    <location>
        <begin position="583"/>
        <end position="721"/>
    </location>
</feature>
<feature type="transmembrane region" description="Helical" evidence="8">
    <location>
        <begin position="331"/>
        <end position="351"/>
    </location>
</feature>
<dbReference type="InterPro" id="IPR051512">
    <property type="entry name" value="Inactive_Rhomboid"/>
</dbReference>
<dbReference type="InterPro" id="IPR022764">
    <property type="entry name" value="Peptidase_S54_rhomboid_dom"/>
</dbReference>
<keyword evidence="3 8" id="KW-0812">Transmembrane</keyword>